<accession>A0A147IZP1</accession>
<gene>
    <name evidence="14" type="ORF">NS355_02445</name>
</gene>
<proteinExistence type="inferred from homology"/>
<comment type="function">
    <text evidence="10">Confers DNA tethering and processivity to DNA polymerases and other proteins. Acts as a clamp, forming a ring around DNA (a reaction catalyzed by the clamp-loading complex) which diffuses in an ATP-independent manner freely and bidirectionally along dsDNA. Initially characterized for its ability to contact the catalytic subunit of DNA polymerase III (Pol III), a complex, multichain enzyme responsible for most of the replicative synthesis in bacteria; Pol III exhibits 3'-5' exonuclease proofreading activity. The beta chain is required for initiation of replication as well as for processivity of DNA replication.</text>
</comment>
<dbReference type="PIRSF" id="PIRSF000804">
    <property type="entry name" value="DNA_pol_III_b"/>
    <property type="match status" value="1"/>
</dbReference>
<dbReference type="GO" id="GO:0009360">
    <property type="term" value="C:DNA polymerase III complex"/>
    <property type="evidence" value="ECO:0007669"/>
    <property type="project" value="InterPro"/>
</dbReference>
<keyword evidence="8 10" id="KW-0239">DNA-directed DNA polymerase</keyword>
<evidence type="ECO:0000256" key="7">
    <source>
        <dbReference type="ARBA" id="ARBA00022705"/>
    </source>
</evidence>
<dbReference type="Pfam" id="PF02767">
    <property type="entry name" value="DNA_pol3_beta_2"/>
    <property type="match status" value="1"/>
</dbReference>
<dbReference type="Gene3D" id="3.10.150.10">
    <property type="entry name" value="DNA Polymerase III, subunit A, domain 2"/>
    <property type="match status" value="1"/>
</dbReference>
<dbReference type="GO" id="GO:0008408">
    <property type="term" value="F:3'-5' exonuclease activity"/>
    <property type="evidence" value="ECO:0007669"/>
    <property type="project" value="InterPro"/>
</dbReference>
<dbReference type="NCBIfam" id="TIGR00663">
    <property type="entry name" value="dnan"/>
    <property type="match status" value="1"/>
</dbReference>
<dbReference type="Pfam" id="PF02768">
    <property type="entry name" value="DNA_pol3_beta_3"/>
    <property type="match status" value="1"/>
</dbReference>
<evidence type="ECO:0000256" key="6">
    <source>
        <dbReference type="ARBA" id="ARBA00022695"/>
    </source>
</evidence>
<dbReference type="InterPro" id="IPR001001">
    <property type="entry name" value="DNA_polIII_beta"/>
</dbReference>
<comment type="subcellular location">
    <subcellularLocation>
        <location evidence="1 10">Cytoplasm</location>
    </subcellularLocation>
</comment>
<evidence type="ECO:0000256" key="8">
    <source>
        <dbReference type="ARBA" id="ARBA00022932"/>
    </source>
</evidence>
<evidence type="ECO:0000256" key="9">
    <source>
        <dbReference type="ARBA" id="ARBA00023125"/>
    </source>
</evidence>
<evidence type="ECO:0000313" key="14">
    <source>
        <dbReference type="EMBL" id="KTW01065.1"/>
    </source>
</evidence>
<keyword evidence="9" id="KW-0238">DNA-binding</keyword>
<dbReference type="Gene3D" id="3.70.10.10">
    <property type="match status" value="1"/>
</dbReference>
<evidence type="ECO:0000256" key="10">
    <source>
        <dbReference type="PIRNR" id="PIRNR000804"/>
    </source>
</evidence>
<dbReference type="EMBL" id="LDTF01000007">
    <property type="protein sequence ID" value="KTW01065.1"/>
    <property type="molecule type" value="Genomic_DNA"/>
</dbReference>
<keyword evidence="4 10" id="KW-0963">Cytoplasm</keyword>
<dbReference type="PANTHER" id="PTHR30478:SF0">
    <property type="entry name" value="BETA SLIDING CLAMP"/>
    <property type="match status" value="1"/>
</dbReference>
<sequence length="370" mass="40050">MNGSFEIEVAQLRGVLKDVVGVVEARNTIPVLSNVLLTVDHQSLTVTGTDLDLMVQRRVPLAQAEPFTTTVEALILDRIASKLPADVDAKVKLADGKLTVSAGRSRFQLPTLAAEDFPVMQPVARDACAFAMQSIYLGAAIGLVSHAINTEETRYYLNGIFMHAPDGQDLRFATTDGHRLARGVVTLPDGADGVPDTIIPRKLTKLLSGLLDRHEGEVLITVTDRLLQFEMGDTVVTGKVIDGQYPDYARIIPVANPHRLDIERDALIAAIGRVVTVATDKTRVVKLSFSRDLLIITVTSPEKGEAREELPCGWDGPPLEVGFNSKYLLDALGQLTADAVEMLFADPAAPVVLRDRADAPATFVIMPSRV</sequence>
<keyword evidence="6 10" id="KW-0548">Nucleotidyltransferase</keyword>
<dbReference type="RefSeq" id="WP_058744201.1">
    <property type="nucleotide sequence ID" value="NZ_LDTF01000007.1"/>
</dbReference>
<evidence type="ECO:0000259" key="13">
    <source>
        <dbReference type="Pfam" id="PF02768"/>
    </source>
</evidence>
<evidence type="ECO:0000256" key="5">
    <source>
        <dbReference type="ARBA" id="ARBA00022679"/>
    </source>
</evidence>
<evidence type="ECO:0000313" key="15">
    <source>
        <dbReference type="Proteomes" id="UP000073923"/>
    </source>
</evidence>
<dbReference type="GO" id="GO:0003887">
    <property type="term" value="F:DNA-directed DNA polymerase activity"/>
    <property type="evidence" value="ECO:0007669"/>
    <property type="project" value="UniProtKB-UniRule"/>
</dbReference>
<dbReference type="PATRIC" id="fig|172044.3.peg.2756"/>
<dbReference type="SUPFAM" id="SSF55979">
    <property type="entry name" value="DNA clamp"/>
    <property type="match status" value="3"/>
</dbReference>
<dbReference type="GO" id="GO:0005737">
    <property type="term" value="C:cytoplasm"/>
    <property type="evidence" value="ECO:0007669"/>
    <property type="project" value="UniProtKB-SubCell"/>
</dbReference>
<feature type="domain" description="DNA polymerase III beta sliding clamp C-terminal" evidence="13">
    <location>
        <begin position="250"/>
        <end position="369"/>
    </location>
</feature>
<feature type="domain" description="DNA polymerase III beta sliding clamp N-terminal" evidence="11">
    <location>
        <begin position="5"/>
        <end position="120"/>
    </location>
</feature>
<reference evidence="14 15" key="1">
    <citation type="journal article" date="2016" name="Front. Microbiol.">
        <title>Genomic Resource of Rice Seed Associated Bacteria.</title>
        <authorList>
            <person name="Midha S."/>
            <person name="Bansal K."/>
            <person name="Sharma S."/>
            <person name="Kumar N."/>
            <person name="Patil P.P."/>
            <person name="Chaudhry V."/>
            <person name="Patil P.B."/>
        </authorList>
    </citation>
    <scope>NUCLEOTIDE SEQUENCE [LARGE SCALE GENOMIC DNA]</scope>
    <source>
        <strain evidence="14 15">NS355</strain>
    </source>
</reference>
<dbReference type="GO" id="GO:0006271">
    <property type="term" value="P:DNA strand elongation involved in DNA replication"/>
    <property type="evidence" value="ECO:0007669"/>
    <property type="project" value="TreeGrafter"/>
</dbReference>
<feature type="domain" description="DNA polymerase III beta sliding clamp central" evidence="12">
    <location>
        <begin position="137"/>
        <end position="247"/>
    </location>
</feature>
<dbReference type="AlphaFoldDB" id="A0A147IZP1"/>
<dbReference type="PANTHER" id="PTHR30478">
    <property type="entry name" value="DNA POLYMERASE III SUBUNIT BETA"/>
    <property type="match status" value="1"/>
</dbReference>
<keyword evidence="7 10" id="KW-0235">DNA replication</keyword>
<protein>
    <recommendedName>
        <fullName evidence="3 10">Beta sliding clamp</fullName>
    </recommendedName>
</protein>
<evidence type="ECO:0000256" key="2">
    <source>
        <dbReference type="ARBA" id="ARBA00010752"/>
    </source>
</evidence>
<dbReference type="GO" id="GO:0003677">
    <property type="term" value="F:DNA binding"/>
    <property type="evidence" value="ECO:0007669"/>
    <property type="project" value="UniProtKB-UniRule"/>
</dbReference>
<dbReference type="Proteomes" id="UP000073923">
    <property type="component" value="Unassembled WGS sequence"/>
</dbReference>
<comment type="subunit">
    <text evidence="10">Forms a ring-shaped head-to-tail homodimer around DNA.</text>
</comment>
<evidence type="ECO:0000256" key="1">
    <source>
        <dbReference type="ARBA" id="ARBA00004496"/>
    </source>
</evidence>
<evidence type="ECO:0000256" key="4">
    <source>
        <dbReference type="ARBA" id="ARBA00022490"/>
    </source>
</evidence>
<dbReference type="InterPro" id="IPR022635">
    <property type="entry name" value="DNA_polIII_beta_C"/>
</dbReference>
<comment type="caution">
    <text evidence="14">The sequence shown here is derived from an EMBL/GenBank/DDBJ whole genome shotgun (WGS) entry which is preliminary data.</text>
</comment>
<dbReference type="CDD" id="cd00140">
    <property type="entry name" value="beta_clamp"/>
    <property type="match status" value="1"/>
</dbReference>
<dbReference type="InterPro" id="IPR022637">
    <property type="entry name" value="DNA_polIII_beta_cen"/>
</dbReference>
<organism evidence="14 15">
    <name type="scientific">Sphingomonas yabuuchiae</name>
    <dbReference type="NCBI Taxonomy" id="172044"/>
    <lineage>
        <taxon>Bacteria</taxon>
        <taxon>Pseudomonadati</taxon>
        <taxon>Pseudomonadota</taxon>
        <taxon>Alphaproteobacteria</taxon>
        <taxon>Sphingomonadales</taxon>
        <taxon>Sphingomonadaceae</taxon>
        <taxon>Sphingomonas</taxon>
    </lineage>
</organism>
<keyword evidence="5 10" id="KW-0808">Transferase</keyword>
<evidence type="ECO:0000256" key="3">
    <source>
        <dbReference type="ARBA" id="ARBA00021035"/>
    </source>
</evidence>
<dbReference type="SMART" id="SM00480">
    <property type="entry name" value="POL3Bc"/>
    <property type="match status" value="1"/>
</dbReference>
<dbReference type="OrthoDB" id="8421503at2"/>
<dbReference type="Pfam" id="PF00712">
    <property type="entry name" value="DNA_pol3_beta"/>
    <property type="match status" value="1"/>
</dbReference>
<evidence type="ECO:0000259" key="11">
    <source>
        <dbReference type="Pfam" id="PF00712"/>
    </source>
</evidence>
<dbReference type="InterPro" id="IPR046938">
    <property type="entry name" value="DNA_clamp_sf"/>
</dbReference>
<name>A0A147IZP1_9SPHN</name>
<evidence type="ECO:0000259" key="12">
    <source>
        <dbReference type="Pfam" id="PF02767"/>
    </source>
</evidence>
<comment type="similarity">
    <text evidence="2 10">Belongs to the beta sliding clamp family.</text>
</comment>
<dbReference type="InterPro" id="IPR022634">
    <property type="entry name" value="DNA_polIII_beta_N"/>
</dbReference>